<keyword evidence="4" id="KW-1185">Reference proteome</keyword>
<dbReference type="SMART" id="SM00409">
    <property type="entry name" value="IG"/>
    <property type="match status" value="2"/>
</dbReference>
<dbReference type="SUPFAM" id="SSF48726">
    <property type="entry name" value="Immunoglobulin"/>
    <property type="match status" value="2"/>
</dbReference>
<dbReference type="AlphaFoldDB" id="A0A3Q2DQC4"/>
<keyword evidence="1" id="KW-0732">Signal</keyword>
<dbReference type="PROSITE" id="PS50835">
    <property type="entry name" value="IG_LIKE"/>
    <property type="match status" value="2"/>
</dbReference>
<feature type="domain" description="Ig-like" evidence="2">
    <location>
        <begin position="218"/>
        <end position="297"/>
    </location>
</feature>
<evidence type="ECO:0000259" key="2">
    <source>
        <dbReference type="PROSITE" id="PS50835"/>
    </source>
</evidence>
<dbReference type="InterPro" id="IPR007110">
    <property type="entry name" value="Ig-like_dom"/>
</dbReference>
<protein>
    <recommendedName>
        <fullName evidence="2">Ig-like domain-containing protein</fullName>
    </recommendedName>
</protein>
<dbReference type="Ensembl" id="ENSCVAT00000012791.1">
    <property type="protein sequence ID" value="ENSCVAP00000021049.1"/>
    <property type="gene ID" value="ENSCVAG00000002825.1"/>
</dbReference>
<accession>A0A3Q2DQC4</accession>
<dbReference type="PANTHER" id="PTHR46013:SF4">
    <property type="entry name" value="B-CELL RECEPTOR CD22-RELATED"/>
    <property type="match status" value="1"/>
</dbReference>
<dbReference type="InterPro" id="IPR003599">
    <property type="entry name" value="Ig_sub"/>
</dbReference>
<evidence type="ECO:0000313" key="4">
    <source>
        <dbReference type="Proteomes" id="UP000265020"/>
    </source>
</evidence>
<dbReference type="Pfam" id="PF13895">
    <property type="entry name" value="Ig_2"/>
    <property type="match status" value="1"/>
</dbReference>
<reference evidence="3" key="2">
    <citation type="submission" date="2025-09" db="UniProtKB">
        <authorList>
            <consortium name="Ensembl"/>
        </authorList>
    </citation>
    <scope>IDENTIFICATION</scope>
</reference>
<sequence>MKEAAMSFSGTIRGVIVFLLAAVVTGEHGWSVTCGSSQICALNGSTVEIKCSYTYPEKMGDKPTLVETTFWFLEEENGKYTDLRNVSKYSKRVNYHCKNSYCIMKISNLTKSDEATYKFRFTTNHETGKYTGLPGVSLSVTDPQVKVVVSPNISLICDDNCQLPEKYSYIWFKNNHRQKERTKEFVSLSFNSKDSYYCVIEKGEESVPSSAVYAPKDPLLSVIPSEEIVEGNSVTLNCSSDANPKANYTLYRQLGDQNHEIFPDTQAVFSPIQVSDSGSYRCKAENELGMNMSTSIQIDVKCE</sequence>
<dbReference type="InterPro" id="IPR036179">
    <property type="entry name" value="Ig-like_dom_sf"/>
</dbReference>
<evidence type="ECO:0000313" key="3">
    <source>
        <dbReference type="Ensembl" id="ENSCVAP00000021049.1"/>
    </source>
</evidence>
<dbReference type="GeneTree" id="ENSGT01120000272148"/>
<dbReference type="OMA" id="CEYSILQ"/>
<organism evidence="3 4">
    <name type="scientific">Cyprinodon variegatus</name>
    <name type="common">Sheepshead minnow</name>
    <dbReference type="NCBI Taxonomy" id="28743"/>
    <lineage>
        <taxon>Eukaryota</taxon>
        <taxon>Metazoa</taxon>
        <taxon>Chordata</taxon>
        <taxon>Craniata</taxon>
        <taxon>Vertebrata</taxon>
        <taxon>Euteleostomi</taxon>
        <taxon>Actinopterygii</taxon>
        <taxon>Neopterygii</taxon>
        <taxon>Teleostei</taxon>
        <taxon>Neoteleostei</taxon>
        <taxon>Acanthomorphata</taxon>
        <taxon>Ovalentaria</taxon>
        <taxon>Atherinomorphae</taxon>
        <taxon>Cyprinodontiformes</taxon>
        <taxon>Cyprinodontidae</taxon>
        <taxon>Cyprinodon</taxon>
    </lineage>
</organism>
<dbReference type="CDD" id="cd00096">
    <property type="entry name" value="Ig"/>
    <property type="match status" value="1"/>
</dbReference>
<dbReference type="InterPro" id="IPR003598">
    <property type="entry name" value="Ig_sub2"/>
</dbReference>
<evidence type="ECO:0000256" key="1">
    <source>
        <dbReference type="SAM" id="SignalP"/>
    </source>
</evidence>
<feature type="chain" id="PRO_5018576520" description="Ig-like domain-containing protein" evidence="1">
    <location>
        <begin position="27"/>
        <end position="303"/>
    </location>
</feature>
<reference evidence="3" key="1">
    <citation type="submission" date="2025-08" db="UniProtKB">
        <authorList>
            <consortium name="Ensembl"/>
        </authorList>
    </citation>
    <scope>IDENTIFICATION</scope>
</reference>
<feature type="signal peptide" evidence="1">
    <location>
        <begin position="1"/>
        <end position="26"/>
    </location>
</feature>
<dbReference type="PANTHER" id="PTHR46013">
    <property type="entry name" value="VASCULAR CELL ADHESION MOLECULE 1"/>
    <property type="match status" value="1"/>
</dbReference>
<feature type="domain" description="Ig-like" evidence="2">
    <location>
        <begin position="134"/>
        <end position="214"/>
    </location>
</feature>
<dbReference type="Proteomes" id="UP000265020">
    <property type="component" value="Unassembled WGS sequence"/>
</dbReference>
<name>A0A3Q2DQC4_CYPVA</name>
<dbReference type="SMART" id="SM00408">
    <property type="entry name" value="IGc2"/>
    <property type="match status" value="1"/>
</dbReference>
<proteinExistence type="predicted"/>
<dbReference type="InterPro" id="IPR013783">
    <property type="entry name" value="Ig-like_fold"/>
</dbReference>
<dbReference type="Gene3D" id="2.60.40.10">
    <property type="entry name" value="Immunoglobulins"/>
    <property type="match status" value="2"/>
</dbReference>